<dbReference type="Proteomes" id="UP000000983">
    <property type="component" value="Segment"/>
</dbReference>
<dbReference type="KEGG" id="vg:2653450"/>
<accession>Q7Y2I8</accession>
<protein>
    <submittedName>
        <fullName evidence="1">Uncharacterized protein</fullName>
    </submittedName>
</protein>
<reference evidence="1 2" key="1">
    <citation type="journal article" date="2003" name="J. Bacteriol.">
        <title>Genome analysis of a novel Shiga toxin 1 (Stx1)-converting phage which is closely related to Stx2-converting phages but not to other Stx1-converting phages.</title>
        <authorList>
            <person name="Sato T."/>
            <person name="Shimizu T."/>
            <person name="Watarai M."/>
            <person name="Kobayashi M."/>
            <person name="Kano S."/>
            <person name="Hamabata T."/>
            <person name="Takeda Y."/>
            <person name="Yamasaki S."/>
        </authorList>
    </citation>
    <scope>NUCLEOTIDE SEQUENCE</scope>
    <source>
        <strain evidence="1">Stx2 phage-II</strain>
    </source>
</reference>
<sequence>MDILFRFVFIAAIHRLVRGFVLLLPEIRRVPAYPGNTASRATDALACHIRQVCTEFINQRTKLCGVIYRRTAKIKFPLHPHHGKQHIFRILLQCCFCSTDKVLIQRLVHTPAG</sequence>
<organism evidence="1 2">
    <name type="scientific">Escherichia phage Stx2 II</name>
    <dbReference type="NCBI Taxonomy" id="194949"/>
    <lineage>
        <taxon>Viruses</taxon>
        <taxon>Duplodnaviria</taxon>
        <taxon>Heunggongvirae</taxon>
        <taxon>Uroviricota</taxon>
        <taxon>Caudoviricetes</taxon>
        <taxon>Sepvirinae</taxon>
        <taxon>Traversvirus</taxon>
        <taxon>Traversvirus II</taxon>
    </lineage>
</organism>
<evidence type="ECO:0000313" key="2">
    <source>
        <dbReference type="Proteomes" id="UP000000983"/>
    </source>
</evidence>
<keyword evidence="2" id="KW-1185">Reference proteome</keyword>
<dbReference type="RefSeq" id="NP_859394.1">
    <property type="nucleotide sequence ID" value="NC_004914.3"/>
</dbReference>
<evidence type="ECO:0000313" key="1">
    <source>
        <dbReference type="EMBL" id="BAC78131.1"/>
    </source>
</evidence>
<proteinExistence type="predicted"/>
<dbReference type="EMBL" id="AP005154">
    <property type="protein sequence ID" value="BAC78131.1"/>
    <property type="molecule type" value="Genomic_DNA"/>
</dbReference>
<name>Q7Y2I8_9CAUD</name>
<dbReference type="GeneID" id="2653450"/>